<comment type="caution">
    <text evidence="1">The sequence shown here is derived from an EMBL/GenBank/DDBJ whole genome shotgun (WGS) entry which is preliminary data.</text>
</comment>
<dbReference type="RefSeq" id="WP_379020578.1">
    <property type="nucleotide sequence ID" value="NZ_JBHUGY010000027.1"/>
</dbReference>
<evidence type="ECO:0000313" key="2">
    <source>
        <dbReference type="Proteomes" id="UP001597349"/>
    </source>
</evidence>
<name>A0ABW4WFD0_9HYPH</name>
<proteinExistence type="predicted"/>
<sequence length="204" mass="23510">MRTASHQEIRDHYVAVRDILKRAGWDSHRIACEIGVARQTSYQYGFKPETRGSRVIPPDKLDRLRDFATDIEAELRELGFPAFLPRAEHMWVVFGAGLKLLLQTTSPWRAAWHAARHCGVAMPGKNNVMHRSRTLSDNDELCVEWLGFRHGGLVTKEDAMFISDVDEFLVERVGHEHAGWRIQPSADQVQRMRELHERRFLDAA</sequence>
<organism evidence="1 2">
    <name type="scientific">Mesorhizobium calcicola</name>
    <dbReference type="NCBI Taxonomy" id="1300310"/>
    <lineage>
        <taxon>Bacteria</taxon>
        <taxon>Pseudomonadati</taxon>
        <taxon>Pseudomonadota</taxon>
        <taxon>Alphaproteobacteria</taxon>
        <taxon>Hyphomicrobiales</taxon>
        <taxon>Phyllobacteriaceae</taxon>
        <taxon>Mesorhizobium</taxon>
    </lineage>
</organism>
<dbReference type="Proteomes" id="UP001597349">
    <property type="component" value="Unassembled WGS sequence"/>
</dbReference>
<reference evidence="2" key="1">
    <citation type="journal article" date="2019" name="Int. J. Syst. Evol. Microbiol.">
        <title>The Global Catalogue of Microorganisms (GCM) 10K type strain sequencing project: providing services to taxonomists for standard genome sequencing and annotation.</title>
        <authorList>
            <consortium name="The Broad Institute Genomics Platform"/>
            <consortium name="The Broad Institute Genome Sequencing Center for Infectious Disease"/>
            <person name="Wu L."/>
            <person name="Ma J."/>
        </authorList>
    </citation>
    <scope>NUCLEOTIDE SEQUENCE [LARGE SCALE GENOMIC DNA]</scope>
    <source>
        <strain evidence="2">CGMCC 1.16226</strain>
    </source>
</reference>
<gene>
    <name evidence="1" type="ORF">ACFSQT_17100</name>
</gene>
<evidence type="ECO:0008006" key="3">
    <source>
        <dbReference type="Google" id="ProtNLM"/>
    </source>
</evidence>
<dbReference type="EMBL" id="JBHUGY010000027">
    <property type="protein sequence ID" value="MFD2054748.1"/>
    <property type="molecule type" value="Genomic_DNA"/>
</dbReference>
<accession>A0ABW4WFD0</accession>
<protein>
    <recommendedName>
        <fullName evidence="3">Transposase</fullName>
    </recommendedName>
</protein>
<keyword evidence="2" id="KW-1185">Reference proteome</keyword>
<evidence type="ECO:0000313" key="1">
    <source>
        <dbReference type="EMBL" id="MFD2054748.1"/>
    </source>
</evidence>